<dbReference type="Pfam" id="PF00089">
    <property type="entry name" value="Trypsin"/>
    <property type="match status" value="1"/>
</dbReference>
<name>A0A0L0DHR9_THETB</name>
<dbReference type="SMR" id="A0A0L0DHR9"/>
<keyword evidence="5" id="KW-0732">Signal</keyword>
<evidence type="ECO:0000256" key="4">
    <source>
        <dbReference type="SAM" id="Phobius"/>
    </source>
</evidence>
<dbReference type="Proteomes" id="UP000054408">
    <property type="component" value="Unassembled WGS sequence"/>
</dbReference>
<dbReference type="Gene3D" id="2.40.10.10">
    <property type="entry name" value="Trypsin-like serine proteases"/>
    <property type="match status" value="1"/>
</dbReference>
<dbReference type="PANTHER" id="PTHR24252:SF7">
    <property type="entry name" value="HYALIN"/>
    <property type="match status" value="1"/>
</dbReference>
<evidence type="ECO:0000256" key="2">
    <source>
        <dbReference type="RuleBase" id="RU363034"/>
    </source>
</evidence>
<dbReference type="InterPro" id="IPR001314">
    <property type="entry name" value="Peptidase_S1A"/>
</dbReference>
<feature type="signal peptide" evidence="5">
    <location>
        <begin position="1"/>
        <end position="23"/>
    </location>
</feature>
<dbReference type="PROSITE" id="PS50240">
    <property type="entry name" value="TRYPSIN_DOM"/>
    <property type="match status" value="1"/>
</dbReference>
<dbReference type="OrthoDB" id="10051896at2759"/>
<accession>A0A0L0DHR9</accession>
<dbReference type="GO" id="GO:0004252">
    <property type="term" value="F:serine-type endopeptidase activity"/>
    <property type="evidence" value="ECO:0007669"/>
    <property type="project" value="InterPro"/>
</dbReference>
<dbReference type="InterPro" id="IPR009003">
    <property type="entry name" value="Peptidase_S1_PA"/>
</dbReference>
<keyword evidence="2" id="KW-0645">Protease</keyword>
<dbReference type="PRINTS" id="PR00722">
    <property type="entry name" value="CHYMOTRYPSIN"/>
</dbReference>
<feature type="compositionally biased region" description="Polar residues" evidence="3">
    <location>
        <begin position="294"/>
        <end position="303"/>
    </location>
</feature>
<gene>
    <name evidence="7" type="ORF">AMSG_07845</name>
</gene>
<dbReference type="InterPro" id="IPR033116">
    <property type="entry name" value="TRYPSIN_SER"/>
</dbReference>
<dbReference type="AlphaFoldDB" id="A0A0L0DHR9"/>
<evidence type="ECO:0000313" key="7">
    <source>
        <dbReference type="EMBL" id="KNC51770.1"/>
    </source>
</evidence>
<feature type="compositionally biased region" description="Gly residues" evidence="3">
    <location>
        <begin position="308"/>
        <end position="318"/>
    </location>
</feature>
<protein>
    <submittedName>
        <fullName evidence="7">Trypsin</fullName>
    </submittedName>
</protein>
<evidence type="ECO:0000256" key="5">
    <source>
        <dbReference type="SAM" id="SignalP"/>
    </source>
</evidence>
<keyword evidence="8" id="KW-1185">Reference proteome</keyword>
<proteinExistence type="predicted"/>
<evidence type="ECO:0000256" key="1">
    <source>
        <dbReference type="ARBA" id="ARBA00023157"/>
    </source>
</evidence>
<keyword evidence="4" id="KW-0812">Transmembrane</keyword>
<dbReference type="SUPFAM" id="SSF50494">
    <property type="entry name" value="Trypsin-like serine proteases"/>
    <property type="match status" value="1"/>
</dbReference>
<keyword evidence="4" id="KW-1133">Transmembrane helix</keyword>
<dbReference type="STRING" id="461836.A0A0L0DHR9"/>
<dbReference type="eggNOG" id="KOG3627">
    <property type="taxonomic scope" value="Eukaryota"/>
</dbReference>
<feature type="domain" description="Peptidase S1" evidence="6">
    <location>
        <begin position="28"/>
        <end position="271"/>
    </location>
</feature>
<sequence length="696" mass="69480">MAVVAVVVVVAAAVVAGSGGVAAEAPRIVGGSEASPGQFPDLVGIVDGLHFDVMCGGTLLSARWVLTAAHCVYDRRNTPSQLYVWPGGHDQTTADTSELVQADLVHVHASYNDYTAEHDDVALIRLSTPVDLGRADVRLARLASADPPDYAVATLAGWGATNTGGDVWPTVLKTIDTLIQRNGDCASNYASDGVAILSSHICAGEQCVSSRDSCTGDSGGPVYVKAVDGGLVQVGITSFGGSSWQPCGHPVFWAVNTRVSSYVPWMVARMEGDKPVLIDSSTAYSTTFGGGSAACSSGTPVTQSSAGSTGGTTAGTTGGTATTTATTGGNATTATASGTGGTSAGTGASTGGTATGGTASGTGGSGSVLSGNVSGKLTDGALQVVGGANVVGNASASGSLVVTADGVLTVGASSSLVVNGSVLVAASGELVLTSGAGFVAGSLTLTTGSRFKVVVTSALASGAPVRVAGSVEFAGALFLIEDRSHPLTAGQTFPIMTYGEHAGTFGEVFVLRAGARRLRIRAVRVLAATVSYGVQAATVEISEQEVGALPPAKRGQTSSTILFVVAVLCLVVIGVLVAAAFVAKRRSDARHRRFASAALPLAVVDMPPIAVAKREESGNSSATDMATDDGIELEAQPAGSINVPAAKDDAVAEWGTCSMAAPTLEPADLGSAEADVTSVASSSYYYSYYASSSSDE</sequence>
<dbReference type="FunFam" id="2.40.10.10:FF:000068">
    <property type="entry name" value="transmembrane protease serine 2"/>
    <property type="match status" value="1"/>
</dbReference>
<feature type="compositionally biased region" description="Low complexity" evidence="3">
    <location>
        <begin position="319"/>
        <end position="337"/>
    </location>
</feature>
<dbReference type="GeneID" id="25566679"/>
<dbReference type="InterPro" id="IPR018114">
    <property type="entry name" value="TRYPSIN_HIS"/>
</dbReference>
<organism evidence="7 8">
    <name type="scientific">Thecamonas trahens ATCC 50062</name>
    <dbReference type="NCBI Taxonomy" id="461836"/>
    <lineage>
        <taxon>Eukaryota</taxon>
        <taxon>Apusozoa</taxon>
        <taxon>Apusomonadida</taxon>
        <taxon>Apusomonadidae</taxon>
        <taxon>Thecamonas</taxon>
    </lineage>
</organism>
<keyword evidence="2" id="KW-0720">Serine protease</keyword>
<evidence type="ECO:0000259" key="6">
    <source>
        <dbReference type="PROSITE" id="PS50240"/>
    </source>
</evidence>
<reference evidence="7 8" key="1">
    <citation type="submission" date="2010-05" db="EMBL/GenBank/DDBJ databases">
        <title>The Genome Sequence of Thecamonas trahens ATCC 50062.</title>
        <authorList>
            <consortium name="The Broad Institute Genome Sequencing Platform"/>
            <person name="Russ C."/>
            <person name="Cuomo C."/>
            <person name="Shea T."/>
            <person name="Young S.K."/>
            <person name="Zeng Q."/>
            <person name="Koehrsen M."/>
            <person name="Haas B."/>
            <person name="Borodovsky M."/>
            <person name="Guigo R."/>
            <person name="Alvarado L."/>
            <person name="Berlin A."/>
            <person name="Bochicchio J."/>
            <person name="Borenstein D."/>
            <person name="Chapman S."/>
            <person name="Chen Z."/>
            <person name="Freedman E."/>
            <person name="Gellesch M."/>
            <person name="Goldberg J."/>
            <person name="Griggs A."/>
            <person name="Gujja S."/>
            <person name="Heilman E."/>
            <person name="Heiman D."/>
            <person name="Hepburn T."/>
            <person name="Howarth C."/>
            <person name="Jen D."/>
            <person name="Larson L."/>
            <person name="Mehta T."/>
            <person name="Park D."/>
            <person name="Pearson M."/>
            <person name="Roberts A."/>
            <person name="Saif S."/>
            <person name="Shenoy N."/>
            <person name="Sisk P."/>
            <person name="Stolte C."/>
            <person name="Sykes S."/>
            <person name="Thomson T."/>
            <person name="Walk T."/>
            <person name="White J."/>
            <person name="Yandava C."/>
            <person name="Burger G."/>
            <person name="Gray M.W."/>
            <person name="Holland P.W.H."/>
            <person name="King N."/>
            <person name="Lang F.B.F."/>
            <person name="Roger A.J."/>
            <person name="Ruiz-Trillo I."/>
            <person name="Lander E."/>
            <person name="Nusbaum C."/>
        </authorList>
    </citation>
    <scope>NUCLEOTIDE SEQUENCE [LARGE SCALE GENOMIC DNA]</scope>
    <source>
        <strain evidence="7 8">ATCC 50062</strain>
    </source>
</reference>
<feature type="chain" id="PRO_5005537534" evidence="5">
    <location>
        <begin position="24"/>
        <end position="696"/>
    </location>
</feature>
<feature type="region of interest" description="Disordered" evidence="3">
    <location>
        <begin position="291"/>
        <end position="363"/>
    </location>
</feature>
<dbReference type="RefSeq" id="XP_013755643.1">
    <property type="nucleotide sequence ID" value="XM_013900189.1"/>
</dbReference>
<dbReference type="EMBL" id="GL349470">
    <property type="protein sequence ID" value="KNC51770.1"/>
    <property type="molecule type" value="Genomic_DNA"/>
</dbReference>
<keyword evidence="4" id="KW-0472">Membrane</keyword>
<dbReference type="SMART" id="SM00020">
    <property type="entry name" value="Tryp_SPc"/>
    <property type="match status" value="1"/>
</dbReference>
<keyword evidence="1" id="KW-1015">Disulfide bond</keyword>
<dbReference type="GO" id="GO:0006508">
    <property type="term" value="P:proteolysis"/>
    <property type="evidence" value="ECO:0007669"/>
    <property type="project" value="UniProtKB-KW"/>
</dbReference>
<dbReference type="PROSITE" id="PS00135">
    <property type="entry name" value="TRYPSIN_SER"/>
    <property type="match status" value="1"/>
</dbReference>
<dbReference type="InterPro" id="IPR001254">
    <property type="entry name" value="Trypsin_dom"/>
</dbReference>
<keyword evidence="2" id="KW-0378">Hydrolase</keyword>
<feature type="transmembrane region" description="Helical" evidence="4">
    <location>
        <begin position="561"/>
        <end position="583"/>
    </location>
</feature>
<dbReference type="PANTHER" id="PTHR24252">
    <property type="entry name" value="ACROSIN-RELATED"/>
    <property type="match status" value="1"/>
</dbReference>
<dbReference type="PROSITE" id="PS00134">
    <property type="entry name" value="TRYPSIN_HIS"/>
    <property type="match status" value="1"/>
</dbReference>
<evidence type="ECO:0000256" key="3">
    <source>
        <dbReference type="SAM" id="MobiDB-lite"/>
    </source>
</evidence>
<dbReference type="InterPro" id="IPR043504">
    <property type="entry name" value="Peptidase_S1_PA_chymotrypsin"/>
</dbReference>
<evidence type="ECO:0000313" key="8">
    <source>
        <dbReference type="Proteomes" id="UP000054408"/>
    </source>
</evidence>
<feature type="compositionally biased region" description="Gly residues" evidence="3">
    <location>
        <begin position="338"/>
        <end position="363"/>
    </location>
</feature>
<dbReference type="CDD" id="cd00190">
    <property type="entry name" value="Tryp_SPc"/>
    <property type="match status" value="1"/>
</dbReference>